<proteinExistence type="predicted"/>
<comment type="caution">
    <text evidence="1">The sequence shown here is derived from an EMBL/GenBank/DDBJ whole genome shotgun (WGS) entry which is preliminary data.</text>
</comment>
<gene>
    <name evidence="1" type="ORF">GCM10009789_05990</name>
</gene>
<reference evidence="2" key="1">
    <citation type="journal article" date="2019" name="Int. J. Syst. Evol. Microbiol.">
        <title>The Global Catalogue of Microorganisms (GCM) 10K type strain sequencing project: providing services to taxonomists for standard genome sequencing and annotation.</title>
        <authorList>
            <consortium name="The Broad Institute Genomics Platform"/>
            <consortium name="The Broad Institute Genome Sequencing Center for Infectious Disease"/>
            <person name="Wu L."/>
            <person name="Ma J."/>
        </authorList>
    </citation>
    <scope>NUCLEOTIDE SEQUENCE [LARGE SCALE GENOMIC DNA]</scope>
    <source>
        <strain evidence="2">JCM 14969</strain>
    </source>
</reference>
<sequence>MTDSAYQIEVSYHQFLLVVGDASPILDPATVGPVLALDPQVRGAVIVRTGCADGPVNVTVRVAEEPLQDLAAASTGWEVGEQLAIPVEDELYLAPLMGENPAYPVYTPRSPGLHLIRVLSRGRTTHHDVVVWEPSEDYEVTIAPVRSDPGRQTISDDGLYRT</sequence>
<keyword evidence="2" id="KW-1185">Reference proteome</keyword>
<evidence type="ECO:0000313" key="2">
    <source>
        <dbReference type="Proteomes" id="UP001500393"/>
    </source>
</evidence>
<protein>
    <submittedName>
        <fullName evidence="1">Uncharacterized protein</fullName>
    </submittedName>
</protein>
<dbReference type="RefSeq" id="WP_344209421.1">
    <property type="nucleotide sequence ID" value="NZ_BAAAOS010000006.1"/>
</dbReference>
<evidence type="ECO:0000313" key="1">
    <source>
        <dbReference type="EMBL" id="GAA1555345.1"/>
    </source>
</evidence>
<accession>A0ABP4N437</accession>
<dbReference type="Proteomes" id="UP001500393">
    <property type="component" value="Unassembled WGS sequence"/>
</dbReference>
<name>A0ABP4N437_9ACTN</name>
<organism evidence="1 2">
    <name type="scientific">Kribbella sancticallisti</name>
    <dbReference type="NCBI Taxonomy" id="460087"/>
    <lineage>
        <taxon>Bacteria</taxon>
        <taxon>Bacillati</taxon>
        <taxon>Actinomycetota</taxon>
        <taxon>Actinomycetes</taxon>
        <taxon>Propionibacteriales</taxon>
        <taxon>Kribbellaceae</taxon>
        <taxon>Kribbella</taxon>
    </lineage>
</organism>
<dbReference type="EMBL" id="BAAAOS010000006">
    <property type="protein sequence ID" value="GAA1555345.1"/>
    <property type="molecule type" value="Genomic_DNA"/>
</dbReference>